<dbReference type="RefSeq" id="WP_006715245.1">
    <property type="nucleotide sequence ID" value="NZ_CP007032.1"/>
</dbReference>
<proteinExistence type="predicted"/>
<dbReference type="STRING" id="871968.DESME_03695"/>
<dbReference type="Pfam" id="PF01022">
    <property type="entry name" value="HTH_5"/>
    <property type="match status" value="1"/>
</dbReference>
<dbReference type="KEGG" id="dmt:DESME_03695"/>
<sequence>MEDQITKIKSDFFKALAHPTRVAILERIADQEVCVCEIIEDLGLEQSNVSQHLAILRKQNIITSTKAGLQVHYQIKYPEVLEILKTVESIMTKQLNETQELIRHLGGR</sequence>
<feature type="domain" description="HTH arsR-type" evidence="4">
    <location>
        <begin position="1"/>
        <end position="95"/>
    </location>
</feature>
<dbReference type="PROSITE" id="PS50987">
    <property type="entry name" value="HTH_ARSR_2"/>
    <property type="match status" value="1"/>
</dbReference>
<evidence type="ECO:0000313" key="6">
    <source>
        <dbReference type="Proteomes" id="UP000010847"/>
    </source>
</evidence>
<dbReference type="EMBL" id="CP007032">
    <property type="protein sequence ID" value="AHF06259.1"/>
    <property type="molecule type" value="Genomic_DNA"/>
</dbReference>
<dbReference type="OrthoDB" id="9798835at2"/>
<dbReference type="InterPro" id="IPR001845">
    <property type="entry name" value="HTH_ArsR_DNA-bd_dom"/>
</dbReference>
<dbReference type="Gene3D" id="1.10.10.10">
    <property type="entry name" value="Winged helix-like DNA-binding domain superfamily/Winged helix DNA-binding domain"/>
    <property type="match status" value="1"/>
</dbReference>
<dbReference type="SUPFAM" id="SSF46785">
    <property type="entry name" value="Winged helix' DNA-binding domain"/>
    <property type="match status" value="1"/>
</dbReference>
<gene>
    <name evidence="5" type="ORF">DESME_03695</name>
</gene>
<dbReference type="GO" id="GO:0003677">
    <property type="term" value="F:DNA binding"/>
    <property type="evidence" value="ECO:0007669"/>
    <property type="project" value="UniProtKB-KW"/>
</dbReference>
<dbReference type="GO" id="GO:0003700">
    <property type="term" value="F:DNA-binding transcription factor activity"/>
    <property type="evidence" value="ECO:0007669"/>
    <property type="project" value="InterPro"/>
</dbReference>
<dbReference type="InterPro" id="IPR011991">
    <property type="entry name" value="ArsR-like_HTH"/>
</dbReference>
<dbReference type="PRINTS" id="PR00778">
    <property type="entry name" value="HTHARSR"/>
</dbReference>
<dbReference type="PANTHER" id="PTHR43132:SF2">
    <property type="entry name" value="ARSENICAL RESISTANCE OPERON REPRESSOR ARSR-RELATED"/>
    <property type="match status" value="1"/>
</dbReference>
<evidence type="ECO:0000313" key="5">
    <source>
        <dbReference type="EMBL" id="AHF06259.1"/>
    </source>
</evidence>
<organism evidence="5 6">
    <name type="scientific">Desulfitobacterium metallireducens DSM 15288</name>
    <dbReference type="NCBI Taxonomy" id="871968"/>
    <lineage>
        <taxon>Bacteria</taxon>
        <taxon>Bacillati</taxon>
        <taxon>Bacillota</taxon>
        <taxon>Clostridia</taxon>
        <taxon>Eubacteriales</taxon>
        <taxon>Desulfitobacteriaceae</taxon>
        <taxon>Desulfitobacterium</taxon>
    </lineage>
</organism>
<dbReference type="eggNOG" id="COG0640">
    <property type="taxonomic scope" value="Bacteria"/>
</dbReference>
<dbReference type="CDD" id="cd00090">
    <property type="entry name" value="HTH_ARSR"/>
    <property type="match status" value="1"/>
</dbReference>
<evidence type="ECO:0000256" key="3">
    <source>
        <dbReference type="ARBA" id="ARBA00023163"/>
    </source>
</evidence>
<evidence type="ECO:0000259" key="4">
    <source>
        <dbReference type="PROSITE" id="PS50987"/>
    </source>
</evidence>
<protein>
    <submittedName>
        <fullName evidence="5">Regulatory protein ArsR</fullName>
    </submittedName>
</protein>
<dbReference type="InterPro" id="IPR036390">
    <property type="entry name" value="WH_DNA-bd_sf"/>
</dbReference>
<evidence type="ECO:0000256" key="1">
    <source>
        <dbReference type="ARBA" id="ARBA00023015"/>
    </source>
</evidence>
<dbReference type="SMART" id="SM00418">
    <property type="entry name" value="HTH_ARSR"/>
    <property type="match status" value="1"/>
</dbReference>
<dbReference type="Proteomes" id="UP000010847">
    <property type="component" value="Chromosome"/>
</dbReference>
<name>W0EAM8_9FIRM</name>
<keyword evidence="1" id="KW-0805">Transcription regulation</keyword>
<dbReference type="InterPro" id="IPR051011">
    <property type="entry name" value="Metal_resp_trans_reg"/>
</dbReference>
<keyword evidence="6" id="KW-1185">Reference proteome</keyword>
<keyword evidence="2" id="KW-0238">DNA-binding</keyword>
<dbReference type="AlphaFoldDB" id="W0EAM8"/>
<keyword evidence="3" id="KW-0804">Transcription</keyword>
<evidence type="ECO:0000256" key="2">
    <source>
        <dbReference type="ARBA" id="ARBA00023125"/>
    </source>
</evidence>
<dbReference type="NCBIfam" id="NF033788">
    <property type="entry name" value="HTH_metalloreg"/>
    <property type="match status" value="1"/>
</dbReference>
<reference evidence="5 6" key="1">
    <citation type="submission" date="2013-12" db="EMBL/GenBank/DDBJ databases">
        <authorList>
            <consortium name="DOE Joint Genome Institute"/>
            <person name="Smidt H."/>
            <person name="Huntemann M."/>
            <person name="Han J."/>
            <person name="Chen A."/>
            <person name="Kyrpides N."/>
            <person name="Mavromatis K."/>
            <person name="Markowitz V."/>
            <person name="Palaniappan K."/>
            <person name="Ivanova N."/>
            <person name="Schaumberg A."/>
            <person name="Pati A."/>
            <person name="Liolios K."/>
            <person name="Nordberg H.P."/>
            <person name="Cantor M.N."/>
            <person name="Hua S.X."/>
            <person name="Woyke T."/>
        </authorList>
    </citation>
    <scope>NUCLEOTIDE SEQUENCE [LARGE SCALE GENOMIC DNA]</scope>
    <source>
        <strain evidence="6">DSM 15288</strain>
    </source>
</reference>
<accession>W0EAM8</accession>
<dbReference type="PANTHER" id="PTHR43132">
    <property type="entry name" value="ARSENICAL RESISTANCE OPERON REPRESSOR ARSR-RELATED"/>
    <property type="match status" value="1"/>
</dbReference>
<dbReference type="InterPro" id="IPR036388">
    <property type="entry name" value="WH-like_DNA-bd_sf"/>
</dbReference>
<dbReference type="HOGENOM" id="CLU_097806_6_1_9"/>